<proteinExistence type="predicted"/>
<dbReference type="AlphaFoldDB" id="A0A4S4MZS3"/>
<comment type="caution">
    <text evidence="2">The sequence shown here is derived from an EMBL/GenBank/DDBJ whole genome shotgun (WGS) entry which is preliminary data.</text>
</comment>
<feature type="region of interest" description="Disordered" evidence="1">
    <location>
        <begin position="222"/>
        <end position="283"/>
    </location>
</feature>
<feature type="region of interest" description="Disordered" evidence="1">
    <location>
        <begin position="398"/>
        <end position="417"/>
    </location>
</feature>
<feature type="compositionally biased region" description="Basic and acidic residues" evidence="1">
    <location>
        <begin position="266"/>
        <end position="277"/>
    </location>
</feature>
<feature type="region of interest" description="Disordered" evidence="1">
    <location>
        <begin position="1"/>
        <end position="31"/>
    </location>
</feature>
<feature type="compositionally biased region" description="Basic and acidic residues" evidence="1">
    <location>
        <begin position="245"/>
        <end position="257"/>
    </location>
</feature>
<gene>
    <name evidence="2" type="ORF">EUX98_g3144</name>
</gene>
<dbReference type="Proteomes" id="UP000308730">
    <property type="component" value="Unassembled WGS sequence"/>
</dbReference>
<protein>
    <submittedName>
        <fullName evidence="2">Uncharacterized protein</fullName>
    </submittedName>
</protein>
<dbReference type="EMBL" id="SGPM01000060">
    <property type="protein sequence ID" value="THH31028.1"/>
    <property type="molecule type" value="Genomic_DNA"/>
</dbReference>
<name>A0A4S4MZS3_9APHY</name>
<accession>A0A4S4MZS3</accession>
<evidence type="ECO:0000313" key="2">
    <source>
        <dbReference type="EMBL" id="THH31028.1"/>
    </source>
</evidence>
<sequence>MATNHHGDQGPAHPNPVVETPKTRPPPTSKRLTKSRMLRMPLPDVRHYALMCHVHVRSNQSKEELVEEMYRNRTVIIRSLQRERSFRVPVTEGNLMRTRDIPSSDGPAITLQVKDRALRLNKDRIIQQARDAELGKETKASQDGTQHEEIPELAVTDAMQVDDAVPPTRALLPGALAFPLPATFRSSSPPVEASRELEAVPLSESSFSPLPEVVVTSQVTDPHDVAPSATSATNPTSTTPKVQSHMKEPLTHREHPAKLIPMPRIPDLKPIRDDKGKSKAKSSLSGIVSSPLIPSNKSNVDKRAVAIAYLRATLGVARSNASATSTPPAVTTSTCLTTAMLYTKGKKPLRCSPPSAAFSHNPQSTGPFTVIKNDVLLEMSPPPQVPMDTTEEAQAEVGPRGPAFHSSPRPSRAGGCRASPNALWLEATIRQVSTSMTVDAVKGEGSVGAKLQNVWARPRAPVRWKRMTSPDPAPAVEENTPPLAYPEDVL</sequence>
<evidence type="ECO:0000256" key="1">
    <source>
        <dbReference type="SAM" id="MobiDB-lite"/>
    </source>
</evidence>
<reference evidence="2 3" key="1">
    <citation type="submission" date="2019-02" db="EMBL/GenBank/DDBJ databases">
        <title>Genome sequencing of the rare red list fungi Antrodiella citrinella (Flaviporus citrinellus).</title>
        <authorList>
            <person name="Buettner E."/>
            <person name="Kellner H."/>
        </authorList>
    </citation>
    <scope>NUCLEOTIDE SEQUENCE [LARGE SCALE GENOMIC DNA]</scope>
    <source>
        <strain evidence="2 3">DSM 108506</strain>
    </source>
</reference>
<feature type="region of interest" description="Disordered" evidence="1">
    <location>
        <begin position="465"/>
        <end position="490"/>
    </location>
</feature>
<organism evidence="2 3">
    <name type="scientific">Antrodiella citrinella</name>
    <dbReference type="NCBI Taxonomy" id="2447956"/>
    <lineage>
        <taxon>Eukaryota</taxon>
        <taxon>Fungi</taxon>
        <taxon>Dikarya</taxon>
        <taxon>Basidiomycota</taxon>
        <taxon>Agaricomycotina</taxon>
        <taxon>Agaricomycetes</taxon>
        <taxon>Polyporales</taxon>
        <taxon>Steccherinaceae</taxon>
        <taxon>Antrodiella</taxon>
    </lineage>
</organism>
<evidence type="ECO:0000313" key="3">
    <source>
        <dbReference type="Proteomes" id="UP000308730"/>
    </source>
</evidence>
<feature type="compositionally biased region" description="Low complexity" evidence="1">
    <location>
        <begin position="226"/>
        <end position="240"/>
    </location>
</feature>
<keyword evidence="3" id="KW-1185">Reference proteome</keyword>